<dbReference type="InterPro" id="IPR007278">
    <property type="entry name" value="DUF397"/>
</dbReference>
<organism evidence="2 3">
    <name type="scientific">Paractinoplanes atraurantiacus</name>
    <dbReference type="NCBI Taxonomy" id="1036182"/>
    <lineage>
        <taxon>Bacteria</taxon>
        <taxon>Bacillati</taxon>
        <taxon>Actinomycetota</taxon>
        <taxon>Actinomycetes</taxon>
        <taxon>Micromonosporales</taxon>
        <taxon>Micromonosporaceae</taxon>
        <taxon>Paractinoplanes</taxon>
    </lineage>
</organism>
<name>A0A285JX56_9ACTN</name>
<dbReference type="Proteomes" id="UP000219612">
    <property type="component" value="Unassembled WGS sequence"/>
</dbReference>
<dbReference type="RefSeq" id="WP_097327090.1">
    <property type="nucleotide sequence ID" value="NZ_OBDY01000026.1"/>
</dbReference>
<accession>A0A285JX56</accession>
<feature type="domain" description="DUF397" evidence="1">
    <location>
        <begin position="10"/>
        <end position="60"/>
    </location>
</feature>
<dbReference type="EMBL" id="OBDY01000026">
    <property type="protein sequence ID" value="SNY64367.1"/>
    <property type="molecule type" value="Genomic_DNA"/>
</dbReference>
<proteinExistence type="predicted"/>
<protein>
    <recommendedName>
        <fullName evidence="1">DUF397 domain-containing protein</fullName>
    </recommendedName>
</protein>
<dbReference type="OrthoDB" id="4570646at2"/>
<evidence type="ECO:0000259" key="1">
    <source>
        <dbReference type="Pfam" id="PF04149"/>
    </source>
</evidence>
<keyword evidence="3" id="KW-1185">Reference proteome</keyword>
<reference evidence="2 3" key="1">
    <citation type="submission" date="2017-09" db="EMBL/GenBank/DDBJ databases">
        <authorList>
            <person name="Ehlers B."/>
            <person name="Leendertz F.H."/>
        </authorList>
    </citation>
    <scope>NUCLEOTIDE SEQUENCE [LARGE SCALE GENOMIC DNA]</scope>
    <source>
        <strain evidence="2 3">CGMCC 4.6857</strain>
    </source>
</reference>
<dbReference type="Pfam" id="PF04149">
    <property type="entry name" value="DUF397"/>
    <property type="match status" value="1"/>
</dbReference>
<dbReference type="AlphaFoldDB" id="A0A285JX56"/>
<sequence>MSDETHAALSWHKSTRSGGDNCVLVATTADQVYLRDSKDPQQETLHFGTAGWKDFLDGVRAGEFDR</sequence>
<evidence type="ECO:0000313" key="2">
    <source>
        <dbReference type="EMBL" id="SNY64367.1"/>
    </source>
</evidence>
<evidence type="ECO:0000313" key="3">
    <source>
        <dbReference type="Proteomes" id="UP000219612"/>
    </source>
</evidence>
<gene>
    <name evidence="2" type="ORF">SAMN05421748_126119</name>
</gene>